<dbReference type="EMBL" id="JAIWYP010000008">
    <property type="protein sequence ID" value="KAH3783496.1"/>
    <property type="molecule type" value="Genomic_DNA"/>
</dbReference>
<dbReference type="Proteomes" id="UP000828390">
    <property type="component" value="Unassembled WGS sequence"/>
</dbReference>
<keyword evidence="3" id="KW-1185">Reference proteome</keyword>
<organism evidence="2 3">
    <name type="scientific">Dreissena polymorpha</name>
    <name type="common">Zebra mussel</name>
    <name type="synonym">Mytilus polymorpha</name>
    <dbReference type="NCBI Taxonomy" id="45954"/>
    <lineage>
        <taxon>Eukaryota</taxon>
        <taxon>Metazoa</taxon>
        <taxon>Spiralia</taxon>
        <taxon>Lophotrochozoa</taxon>
        <taxon>Mollusca</taxon>
        <taxon>Bivalvia</taxon>
        <taxon>Autobranchia</taxon>
        <taxon>Heteroconchia</taxon>
        <taxon>Euheterodonta</taxon>
        <taxon>Imparidentia</taxon>
        <taxon>Neoheterodontei</taxon>
        <taxon>Myida</taxon>
        <taxon>Dreissenoidea</taxon>
        <taxon>Dreissenidae</taxon>
        <taxon>Dreissena</taxon>
    </lineage>
</organism>
<evidence type="ECO:0000313" key="2">
    <source>
        <dbReference type="EMBL" id="KAH3783496.1"/>
    </source>
</evidence>
<proteinExistence type="predicted"/>
<evidence type="ECO:0000313" key="3">
    <source>
        <dbReference type="Proteomes" id="UP000828390"/>
    </source>
</evidence>
<sequence length="54" mass="6146">MFLRHNLGNAPPSHSYRGGRPPAAPPDRYQGSHFTCRGVPSRQDTRGLRRRSSW</sequence>
<accession>A0A9D4EPM7</accession>
<comment type="caution">
    <text evidence="2">The sequence shown here is derived from an EMBL/GenBank/DDBJ whole genome shotgun (WGS) entry which is preliminary data.</text>
</comment>
<feature type="region of interest" description="Disordered" evidence="1">
    <location>
        <begin position="1"/>
        <end position="54"/>
    </location>
</feature>
<gene>
    <name evidence="2" type="ORF">DPMN_161434</name>
</gene>
<name>A0A9D4EPM7_DREPO</name>
<dbReference type="AlphaFoldDB" id="A0A9D4EPM7"/>
<reference evidence="2" key="1">
    <citation type="journal article" date="2019" name="bioRxiv">
        <title>The Genome of the Zebra Mussel, Dreissena polymorpha: A Resource for Invasive Species Research.</title>
        <authorList>
            <person name="McCartney M.A."/>
            <person name="Auch B."/>
            <person name="Kono T."/>
            <person name="Mallez S."/>
            <person name="Zhang Y."/>
            <person name="Obille A."/>
            <person name="Becker A."/>
            <person name="Abrahante J.E."/>
            <person name="Garbe J."/>
            <person name="Badalamenti J.P."/>
            <person name="Herman A."/>
            <person name="Mangelson H."/>
            <person name="Liachko I."/>
            <person name="Sullivan S."/>
            <person name="Sone E.D."/>
            <person name="Koren S."/>
            <person name="Silverstein K.A.T."/>
            <person name="Beckman K.B."/>
            <person name="Gohl D.M."/>
        </authorList>
    </citation>
    <scope>NUCLEOTIDE SEQUENCE</scope>
    <source>
        <strain evidence="2">Duluth1</strain>
        <tissue evidence="2">Whole animal</tissue>
    </source>
</reference>
<protein>
    <submittedName>
        <fullName evidence="2">Uncharacterized protein</fullName>
    </submittedName>
</protein>
<reference evidence="2" key="2">
    <citation type="submission" date="2020-11" db="EMBL/GenBank/DDBJ databases">
        <authorList>
            <person name="McCartney M.A."/>
            <person name="Auch B."/>
            <person name="Kono T."/>
            <person name="Mallez S."/>
            <person name="Becker A."/>
            <person name="Gohl D.M."/>
            <person name="Silverstein K.A.T."/>
            <person name="Koren S."/>
            <person name="Bechman K.B."/>
            <person name="Herman A."/>
            <person name="Abrahante J.E."/>
            <person name="Garbe J."/>
        </authorList>
    </citation>
    <scope>NUCLEOTIDE SEQUENCE</scope>
    <source>
        <strain evidence="2">Duluth1</strain>
        <tissue evidence="2">Whole animal</tissue>
    </source>
</reference>
<evidence type="ECO:0000256" key="1">
    <source>
        <dbReference type="SAM" id="MobiDB-lite"/>
    </source>
</evidence>